<name>R7U118_CAPTE</name>
<comment type="similarity">
    <text evidence="1">Belongs to the asteroid family.</text>
</comment>
<proteinExistence type="inferred from homology"/>
<evidence type="ECO:0000313" key="5">
    <source>
        <dbReference type="Proteomes" id="UP000014760"/>
    </source>
</evidence>
<accession>R7U118</accession>
<dbReference type="Proteomes" id="UP000014760">
    <property type="component" value="Unassembled WGS sequence"/>
</dbReference>
<dbReference type="STRING" id="283909.R7U118"/>
<keyword evidence="5" id="KW-1185">Reference proteome</keyword>
<evidence type="ECO:0000313" key="3">
    <source>
        <dbReference type="EMBL" id="ELT96880.1"/>
    </source>
</evidence>
<protein>
    <recommendedName>
        <fullName evidence="2">Asteroid domain-containing protein</fullName>
    </recommendedName>
</protein>
<dbReference type="OrthoDB" id="25987at2759"/>
<dbReference type="EnsemblMetazoa" id="CapteT34308">
    <property type="protein sequence ID" value="CapteP34308"/>
    <property type="gene ID" value="CapteG34308"/>
</dbReference>
<dbReference type="InterPro" id="IPR039436">
    <property type="entry name" value="Asteroid_dom"/>
</dbReference>
<organism evidence="3">
    <name type="scientific">Capitella teleta</name>
    <name type="common">Polychaete worm</name>
    <dbReference type="NCBI Taxonomy" id="283909"/>
    <lineage>
        <taxon>Eukaryota</taxon>
        <taxon>Metazoa</taxon>
        <taxon>Spiralia</taxon>
        <taxon>Lophotrochozoa</taxon>
        <taxon>Annelida</taxon>
        <taxon>Polychaeta</taxon>
        <taxon>Sedentaria</taxon>
        <taxon>Scolecida</taxon>
        <taxon>Capitellidae</taxon>
        <taxon>Capitella</taxon>
    </lineage>
</organism>
<dbReference type="EMBL" id="AMQN01000262">
    <property type="status" value="NOT_ANNOTATED_CDS"/>
    <property type="molecule type" value="Genomic_DNA"/>
</dbReference>
<dbReference type="PANTHER" id="PTHR15665">
    <property type="entry name" value="ASTEROID PROTEIN"/>
    <property type="match status" value="1"/>
</dbReference>
<dbReference type="Gene3D" id="3.40.50.1010">
    <property type="entry name" value="5'-nuclease"/>
    <property type="match status" value="1"/>
</dbReference>
<evidence type="ECO:0000259" key="2">
    <source>
        <dbReference type="Pfam" id="PF12813"/>
    </source>
</evidence>
<dbReference type="Pfam" id="PF12813">
    <property type="entry name" value="XPG_I_2"/>
    <property type="match status" value="1"/>
</dbReference>
<dbReference type="EMBL" id="KB308724">
    <property type="protein sequence ID" value="ELT96880.1"/>
    <property type="molecule type" value="Genomic_DNA"/>
</dbReference>
<evidence type="ECO:0000313" key="4">
    <source>
        <dbReference type="EnsemblMetazoa" id="CapteP34308"/>
    </source>
</evidence>
<gene>
    <name evidence="3" type="ORF">CAPTEDRAFT_34308</name>
</gene>
<dbReference type="OMA" id="VMRCVFE"/>
<feature type="domain" description="Asteroid" evidence="2">
    <location>
        <begin position="128"/>
        <end position="203"/>
    </location>
</feature>
<feature type="non-terminal residue" evidence="3">
    <location>
        <position position="467"/>
    </location>
</feature>
<reference evidence="5" key="1">
    <citation type="submission" date="2012-12" db="EMBL/GenBank/DDBJ databases">
        <authorList>
            <person name="Hellsten U."/>
            <person name="Grimwood J."/>
            <person name="Chapman J.A."/>
            <person name="Shapiro H."/>
            <person name="Aerts A."/>
            <person name="Otillar R.P."/>
            <person name="Terry A.Y."/>
            <person name="Boore J.L."/>
            <person name="Simakov O."/>
            <person name="Marletaz F."/>
            <person name="Cho S.-J."/>
            <person name="Edsinger-Gonzales E."/>
            <person name="Havlak P."/>
            <person name="Kuo D.-H."/>
            <person name="Larsson T."/>
            <person name="Lv J."/>
            <person name="Arendt D."/>
            <person name="Savage R."/>
            <person name="Osoegawa K."/>
            <person name="de Jong P."/>
            <person name="Lindberg D.R."/>
            <person name="Seaver E.C."/>
            <person name="Weisblat D.A."/>
            <person name="Putnam N.H."/>
            <person name="Grigoriev I.V."/>
            <person name="Rokhsar D.S."/>
        </authorList>
    </citation>
    <scope>NUCLEOTIDE SEQUENCE</scope>
    <source>
        <strain evidence="5">I ESC-2004</strain>
    </source>
</reference>
<dbReference type="PANTHER" id="PTHR15665:SF1">
    <property type="entry name" value="PROTEIN ASTEROID HOMOLOG 1"/>
    <property type="match status" value="1"/>
</dbReference>
<evidence type="ECO:0000256" key="1">
    <source>
        <dbReference type="ARBA" id="ARBA00007398"/>
    </source>
</evidence>
<dbReference type="InterPro" id="IPR029060">
    <property type="entry name" value="PIN-like_dom_sf"/>
</dbReference>
<sequence>MGVGGLTTFLDNNPSLLIDKKLHNQRILIDGSNLFFFLYSYFSVPHEFSGDYDTYSAKVRYFFETLISCGIDAYVILDGNCDDKKLPTKLMRIKDQISKSRRYIQTARCTILPLLSSDTFKATLRELGVGLAVCDNEADEEIAALAQKWQCPVLTNDSDFFVYNLSAGVILLDYFNLEVKVTQEGQKYLDIQMFYVDHLLKKINGIDYSLWPLFATLKGNDYVRGKTLEPFFNGVSKKGKLPKHLSSRNEKIVLLLSWLQHAGTFDEALSKVLSRFKRENRAHVASVIMQSVNTYVNLSTDLDVFFDGASEIPSTLRSPKLRPLPQWFIRGFRCGDIPTFLSDACVNHRVILTPLIENYSLNNAHCVTGDIRHWMYTMVTSSDSGDVKTITEHSRHERNLKKFLITVNSDPNLPLLYALPELDMEKRQALLLEVLKIDEKVIQHVDPDLKVIVLCLVYWCQNSEPAI</sequence>
<dbReference type="AlphaFoldDB" id="R7U118"/>
<dbReference type="InterPro" id="IPR026832">
    <property type="entry name" value="Asteroid"/>
</dbReference>
<reference evidence="3 5" key="2">
    <citation type="journal article" date="2013" name="Nature">
        <title>Insights into bilaterian evolution from three spiralian genomes.</title>
        <authorList>
            <person name="Simakov O."/>
            <person name="Marletaz F."/>
            <person name="Cho S.J."/>
            <person name="Edsinger-Gonzales E."/>
            <person name="Havlak P."/>
            <person name="Hellsten U."/>
            <person name="Kuo D.H."/>
            <person name="Larsson T."/>
            <person name="Lv J."/>
            <person name="Arendt D."/>
            <person name="Savage R."/>
            <person name="Osoegawa K."/>
            <person name="de Jong P."/>
            <person name="Grimwood J."/>
            <person name="Chapman J.A."/>
            <person name="Shapiro H."/>
            <person name="Aerts A."/>
            <person name="Otillar R.P."/>
            <person name="Terry A.Y."/>
            <person name="Boore J.L."/>
            <person name="Grigoriev I.V."/>
            <person name="Lindberg D.R."/>
            <person name="Seaver E.C."/>
            <person name="Weisblat D.A."/>
            <person name="Putnam N.H."/>
            <person name="Rokhsar D.S."/>
        </authorList>
    </citation>
    <scope>NUCLEOTIDE SEQUENCE</scope>
    <source>
        <strain evidence="3 5">I ESC-2004</strain>
    </source>
</reference>
<dbReference type="HOGENOM" id="CLU_017330_2_1_1"/>
<dbReference type="SUPFAM" id="SSF88723">
    <property type="entry name" value="PIN domain-like"/>
    <property type="match status" value="1"/>
</dbReference>
<reference evidence="4" key="3">
    <citation type="submission" date="2015-06" db="UniProtKB">
        <authorList>
            <consortium name="EnsemblMetazoa"/>
        </authorList>
    </citation>
    <scope>IDENTIFICATION</scope>
</reference>